<evidence type="ECO:0000313" key="1">
    <source>
        <dbReference type="EMBL" id="MXO48118.1"/>
    </source>
</evidence>
<dbReference type="Gene3D" id="3.40.50.300">
    <property type="entry name" value="P-loop containing nucleotide triphosphate hydrolases"/>
    <property type="match status" value="1"/>
</dbReference>
<dbReference type="EMBL" id="WTYC01000003">
    <property type="protein sequence ID" value="MXO48118.1"/>
    <property type="molecule type" value="Genomic_DNA"/>
</dbReference>
<proteinExistence type="predicted"/>
<gene>
    <name evidence="1" type="ORF">GRI69_07600</name>
</gene>
<comment type="caution">
    <text evidence="1">The sequence shown here is derived from an EMBL/GenBank/DDBJ whole genome shotgun (WGS) entry which is preliminary data.</text>
</comment>
<organism evidence="1 2">
    <name type="scientific">Qipengyuania vulgaris</name>
    <dbReference type="NCBI Taxonomy" id="291985"/>
    <lineage>
        <taxon>Bacteria</taxon>
        <taxon>Pseudomonadati</taxon>
        <taxon>Pseudomonadota</taxon>
        <taxon>Alphaproteobacteria</taxon>
        <taxon>Sphingomonadales</taxon>
        <taxon>Erythrobacteraceae</taxon>
        <taxon>Qipengyuania</taxon>
    </lineage>
</organism>
<keyword evidence="2" id="KW-1185">Reference proteome</keyword>
<reference evidence="1 2" key="1">
    <citation type="submission" date="2019-12" db="EMBL/GenBank/DDBJ databases">
        <title>Genomic-based taxomic classification of the family Erythrobacteraceae.</title>
        <authorList>
            <person name="Xu L."/>
        </authorList>
    </citation>
    <scope>NUCLEOTIDE SEQUENCE [LARGE SCALE GENOMIC DNA]</scope>
    <source>
        <strain evidence="1 2">DSM 17792</strain>
    </source>
</reference>
<sequence>MRQLTIHEVVAAILCVDGGKGGVGKTFLIRLLAYLLTFHNISWVGFDVDPTNQNFIRFHANEDITFIDWTDPSEWDRMFSLMSQVDPKSVILVDLASQVGSVLPIQYPRMQATADHLQRPFFRLWTASSEYDSLNILNQTMGQVSCDRTFAVKNMRAATKHDFHEWDESNTRANLVAQGGTELVMPELSIGAARALERSDTPFIRASLDTLPPWLHHDVFAYLAEAREAFAPLLERIAR</sequence>
<dbReference type="RefSeq" id="WP_160727665.1">
    <property type="nucleotide sequence ID" value="NZ_WTYC01000003.1"/>
</dbReference>
<accession>A0A844XSX6</accession>
<evidence type="ECO:0008006" key="3">
    <source>
        <dbReference type="Google" id="ProtNLM"/>
    </source>
</evidence>
<evidence type="ECO:0000313" key="2">
    <source>
        <dbReference type="Proteomes" id="UP000448199"/>
    </source>
</evidence>
<name>A0A844XSX6_9SPHN</name>
<dbReference type="AlphaFoldDB" id="A0A844XSX6"/>
<protein>
    <recommendedName>
        <fullName evidence="3">ParA family protein</fullName>
    </recommendedName>
</protein>
<dbReference type="OrthoDB" id="7463826at2"/>
<dbReference type="SUPFAM" id="SSF52540">
    <property type="entry name" value="P-loop containing nucleoside triphosphate hydrolases"/>
    <property type="match status" value="1"/>
</dbReference>
<dbReference type="InterPro" id="IPR027417">
    <property type="entry name" value="P-loop_NTPase"/>
</dbReference>
<dbReference type="Proteomes" id="UP000448199">
    <property type="component" value="Unassembled WGS sequence"/>
</dbReference>